<evidence type="ECO:0000259" key="6">
    <source>
        <dbReference type="PROSITE" id="PS50865"/>
    </source>
</evidence>
<dbReference type="PROSITE" id="PS50280">
    <property type="entry name" value="SET"/>
    <property type="match status" value="1"/>
</dbReference>
<accession>A0A0N0DCR1</accession>
<evidence type="ECO:0000256" key="3">
    <source>
        <dbReference type="ARBA" id="ARBA00022833"/>
    </source>
</evidence>
<dbReference type="OrthoDB" id="265717at2759"/>
<keyword evidence="3" id="KW-0862">Zinc</keyword>
<evidence type="ECO:0000256" key="2">
    <source>
        <dbReference type="ARBA" id="ARBA00022771"/>
    </source>
</evidence>
<feature type="domain" description="MYND-type" evidence="6">
    <location>
        <begin position="339"/>
        <end position="379"/>
    </location>
</feature>
<organism evidence="7 8">
    <name type="scientific">Fusarium langsethiae</name>
    <dbReference type="NCBI Taxonomy" id="179993"/>
    <lineage>
        <taxon>Eukaryota</taxon>
        <taxon>Fungi</taxon>
        <taxon>Dikarya</taxon>
        <taxon>Ascomycota</taxon>
        <taxon>Pezizomycotina</taxon>
        <taxon>Sordariomycetes</taxon>
        <taxon>Hypocreomycetidae</taxon>
        <taxon>Hypocreales</taxon>
        <taxon>Nectriaceae</taxon>
        <taxon>Fusarium</taxon>
    </lineage>
</organism>
<evidence type="ECO:0000313" key="8">
    <source>
        <dbReference type="Proteomes" id="UP000037904"/>
    </source>
</evidence>
<dbReference type="SUPFAM" id="SSF82199">
    <property type="entry name" value="SET domain"/>
    <property type="match status" value="1"/>
</dbReference>
<evidence type="ECO:0000256" key="1">
    <source>
        <dbReference type="ARBA" id="ARBA00022723"/>
    </source>
</evidence>
<dbReference type="Gene3D" id="2.170.270.10">
    <property type="entry name" value="SET domain"/>
    <property type="match status" value="1"/>
</dbReference>
<dbReference type="Gene3D" id="6.10.140.2220">
    <property type="match status" value="1"/>
</dbReference>
<dbReference type="PANTHER" id="PTHR47332">
    <property type="entry name" value="SET DOMAIN-CONTAINING PROTEIN 5"/>
    <property type="match status" value="1"/>
</dbReference>
<dbReference type="GO" id="GO:0008270">
    <property type="term" value="F:zinc ion binding"/>
    <property type="evidence" value="ECO:0007669"/>
    <property type="project" value="UniProtKB-KW"/>
</dbReference>
<evidence type="ECO:0000313" key="7">
    <source>
        <dbReference type="EMBL" id="KPA38595.1"/>
    </source>
</evidence>
<dbReference type="InterPro" id="IPR046341">
    <property type="entry name" value="SET_dom_sf"/>
</dbReference>
<dbReference type="PROSITE" id="PS01360">
    <property type="entry name" value="ZF_MYND_1"/>
    <property type="match status" value="1"/>
</dbReference>
<keyword evidence="2 4" id="KW-0863">Zinc-finger</keyword>
<keyword evidence="8" id="KW-1185">Reference proteome</keyword>
<dbReference type="Proteomes" id="UP000037904">
    <property type="component" value="Unassembled WGS sequence"/>
</dbReference>
<comment type="caution">
    <text evidence="7">The sequence shown here is derived from an EMBL/GenBank/DDBJ whole genome shotgun (WGS) entry which is preliminary data.</text>
</comment>
<proteinExistence type="predicted"/>
<name>A0A0N0DCR1_FUSLA</name>
<dbReference type="CDD" id="cd20071">
    <property type="entry name" value="SET_SMYD"/>
    <property type="match status" value="1"/>
</dbReference>
<dbReference type="EMBL" id="JXCE01000264">
    <property type="protein sequence ID" value="KPA38595.1"/>
    <property type="molecule type" value="Genomic_DNA"/>
</dbReference>
<dbReference type="SUPFAM" id="SSF144232">
    <property type="entry name" value="HIT/MYND zinc finger-like"/>
    <property type="match status" value="1"/>
</dbReference>
<dbReference type="InterPro" id="IPR002893">
    <property type="entry name" value="Znf_MYND"/>
</dbReference>
<dbReference type="SMART" id="SM00317">
    <property type="entry name" value="SET"/>
    <property type="match status" value="1"/>
</dbReference>
<dbReference type="Pfam" id="PF01753">
    <property type="entry name" value="zf-MYND"/>
    <property type="match status" value="1"/>
</dbReference>
<dbReference type="InterPro" id="IPR001214">
    <property type="entry name" value="SET_dom"/>
</dbReference>
<gene>
    <name evidence="7" type="ORF">FLAG1_08578</name>
</gene>
<keyword evidence="1" id="KW-0479">Metal-binding</keyword>
<reference evidence="7 8" key="1">
    <citation type="submission" date="2015-04" db="EMBL/GenBank/DDBJ databases">
        <title>The draft genome sequence of Fusarium langsethiae, a T-2/HT-2 mycotoxin producer.</title>
        <authorList>
            <person name="Lysoe E."/>
            <person name="Divon H.H."/>
            <person name="Terzi V."/>
            <person name="Orru L."/>
            <person name="Lamontanara A."/>
            <person name="Kolseth A.-K."/>
            <person name="Frandsen R.J."/>
            <person name="Nielsen K."/>
            <person name="Thrane U."/>
        </authorList>
    </citation>
    <scope>NUCLEOTIDE SEQUENCE [LARGE SCALE GENOMIC DNA]</scope>
    <source>
        <strain evidence="7 8">Fl201059</strain>
    </source>
</reference>
<dbReference type="PANTHER" id="PTHR47332:SF2">
    <property type="entry name" value="SET-6"/>
    <property type="match status" value="1"/>
</dbReference>
<feature type="domain" description="SET" evidence="5">
    <location>
        <begin position="4"/>
        <end position="147"/>
    </location>
</feature>
<evidence type="ECO:0000259" key="5">
    <source>
        <dbReference type="PROSITE" id="PS50280"/>
    </source>
</evidence>
<dbReference type="Pfam" id="PF00856">
    <property type="entry name" value="SET"/>
    <property type="match status" value="1"/>
</dbReference>
<evidence type="ECO:0000256" key="4">
    <source>
        <dbReference type="PROSITE-ProRule" id="PRU00134"/>
    </source>
</evidence>
<dbReference type="InterPro" id="IPR053185">
    <property type="entry name" value="SET_domain_protein"/>
</dbReference>
<dbReference type="AlphaFoldDB" id="A0A0N0DCR1"/>
<sequence>MADKNLYVIRDVPPKGKGLIAIAKIPRGTCILTESPLIEIPRKSPSYDLLHQIITSQLAKLSESQRKSFYSLLNSHPDHGEEVGIAETNGLCPGPDAKNGAIFPITSRINHSCKPNAQIQWDEHLKKVTVHAIENIEQGQEITVTYLGEPLLAYEQRQEKLKTAFGFECHCHLCSLSPAGRDLANLRNTTSFPLFSGSVGLPTETELKLLFEARFPNPITENWQEYGQHSKHWAFLGEITHIEALWRVRLIVKDKSGLEIPVAFYTETRGTEIGASMLRVGRTVVILYAAQHAFMDRTVGIRHEDPGRLRILPTSLENLLLLSDKVQSYSVLHNQTRTCHGCKKESDSLMKCSKCGFFWYCNQECQTRGWSENGHKADCKLLQNESVKGLFLVKWDGFERGRQLHQWQLTGLQYGVVGMTDA</sequence>
<dbReference type="PROSITE" id="PS50865">
    <property type="entry name" value="ZF_MYND_2"/>
    <property type="match status" value="1"/>
</dbReference>
<protein>
    <submittedName>
        <fullName evidence="7">Mynd finger and set protein</fullName>
    </submittedName>
</protein>